<dbReference type="EMBL" id="CP036271">
    <property type="protein sequence ID" value="QDT54526.1"/>
    <property type="molecule type" value="Genomic_DNA"/>
</dbReference>
<dbReference type="KEGG" id="ccos:Pan44_25590"/>
<name>A0A517SEH5_9PLAN</name>
<dbReference type="InParanoid" id="A0A517SEH5"/>
<evidence type="ECO:0000313" key="2">
    <source>
        <dbReference type="EMBL" id="QDT54526.1"/>
    </source>
</evidence>
<dbReference type="Proteomes" id="UP000315700">
    <property type="component" value="Chromosome"/>
</dbReference>
<dbReference type="AlphaFoldDB" id="A0A517SEH5"/>
<organism evidence="2 3">
    <name type="scientific">Caulifigura coniformis</name>
    <dbReference type="NCBI Taxonomy" id="2527983"/>
    <lineage>
        <taxon>Bacteria</taxon>
        <taxon>Pseudomonadati</taxon>
        <taxon>Planctomycetota</taxon>
        <taxon>Planctomycetia</taxon>
        <taxon>Planctomycetales</taxon>
        <taxon>Planctomycetaceae</taxon>
        <taxon>Caulifigura</taxon>
    </lineage>
</organism>
<gene>
    <name evidence="2" type="ORF">Pan44_25590</name>
</gene>
<feature type="compositionally biased region" description="Basic and acidic residues" evidence="1">
    <location>
        <begin position="73"/>
        <end position="87"/>
    </location>
</feature>
<proteinExistence type="predicted"/>
<dbReference type="InterPro" id="IPR046230">
    <property type="entry name" value="DUF6263"/>
</dbReference>
<evidence type="ECO:0000256" key="1">
    <source>
        <dbReference type="SAM" id="MobiDB-lite"/>
    </source>
</evidence>
<accession>A0A517SEH5</accession>
<protein>
    <recommendedName>
        <fullName evidence="4">Lipoprotein</fullName>
    </recommendedName>
</protein>
<reference evidence="2 3" key="1">
    <citation type="submission" date="2019-02" db="EMBL/GenBank/DDBJ databases">
        <title>Deep-cultivation of Planctomycetes and their phenomic and genomic characterization uncovers novel biology.</title>
        <authorList>
            <person name="Wiegand S."/>
            <person name="Jogler M."/>
            <person name="Boedeker C."/>
            <person name="Pinto D."/>
            <person name="Vollmers J."/>
            <person name="Rivas-Marin E."/>
            <person name="Kohn T."/>
            <person name="Peeters S.H."/>
            <person name="Heuer A."/>
            <person name="Rast P."/>
            <person name="Oberbeckmann S."/>
            <person name="Bunk B."/>
            <person name="Jeske O."/>
            <person name="Meyerdierks A."/>
            <person name="Storesund J.E."/>
            <person name="Kallscheuer N."/>
            <person name="Luecker S."/>
            <person name="Lage O.M."/>
            <person name="Pohl T."/>
            <person name="Merkel B.J."/>
            <person name="Hornburger P."/>
            <person name="Mueller R.-W."/>
            <person name="Bruemmer F."/>
            <person name="Labrenz M."/>
            <person name="Spormann A.M."/>
            <person name="Op den Camp H."/>
            <person name="Overmann J."/>
            <person name="Amann R."/>
            <person name="Jetten M.S.M."/>
            <person name="Mascher T."/>
            <person name="Medema M.H."/>
            <person name="Devos D.P."/>
            <person name="Kaster A.-K."/>
            <person name="Ovreas L."/>
            <person name="Rohde M."/>
            <person name="Galperin M.Y."/>
            <person name="Jogler C."/>
        </authorList>
    </citation>
    <scope>NUCLEOTIDE SEQUENCE [LARGE SCALE GENOMIC DNA]</scope>
    <source>
        <strain evidence="2 3">Pan44</strain>
    </source>
</reference>
<evidence type="ECO:0008006" key="4">
    <source>
        <dbReference type="Google" id="ProtNLM"/>
    </source>
</evidence>
<keyword evidence="3" id="KW-1185">Reference proteome</keyword>
<feature type="region of interest" description="Disordered" evidence="1">
    <location>
        <begin position="25"/>
        <end position="90"/>
    </location>
</feature>
<dbReference type="Pfam" id="PF19777">
    <property type="entry name" value="DUF6263"/>
    <property type="match status" value="1"/>
</dbReference>
<evidence type="ECO:0000313" key="3">
    <source>
        <dbReference type="Proteomes" id="UP000315700"/>
    </source>
</evidence>
<sequence>MDRPMRISLLLIIGLSLLLPATGCSKAPEQGDGDNVASELPDWLEEDEARPARKSRKRSSEAAEEVAYDSAAENDRPAHERPGRLELKLNPGDRFPLTKVVDVELAQASLNGPPEISRRRLELMLMIEVADRRSDRTQLRVKYERVKYSREVAGEKLEYDSRTPPAEVPFAVRMYHDMVRDGFAFWLNQENQIVEAEDFKAFLNRCLRNIPEEKRQQALLEAEGNGENGITDFIDNSIALLPFGYRKTGDSWDKTRNVSRPIPMVIRNTYRLEELNDETAIISITGKVGASTTTGESPISNDFRVTVTGGQSMGECTVFRDTGLPRSSRVETLVDMLVQAQSVEFRQQQRTVTTIESYPVVAGAAATRISARE</sequence>